<organism evidence="2 3">
    <name type="scientific">Daphnia magna</name>
    <dbReference type="NCBI Taxonomy" id="35525"/>
    <lineage>
        <taxon>Eukaryota</taxon>
        <taxon>Metazoa</taxon>
        <taxon>Ecdysozoa</taxon>
        <taxon>Arthropoda</taxon>
        <taxon>Crustacea</taxon>
        <taxon>Branchiopoda</taxon>
        <taxon>Diplostraca</taxon>
        <taxon>Cladocera</taxon>
        <taxon>Anomopoda</taxon>
        <taxon>Daphniidae</taxon>
        <taxon>Daphnia</taxon>
    </lineage>
</organism>
<evidence type="ECO:0000313" key="3">
    <source>
        <dbReference type="Proteomes" id="UP001234178"/>
    </source>
</evidence>
<gene>
    <name evidence="2" type="ORF">OUZ56_033022</name>
</gene>
<evidence type="ECO:0000313" key="2">
    <source>
        <dbReference type="EMBL" id="KAK4045415.1"/>
    </source>
</evidence>
<accession>A0ABR0B9Z9</accession>
<protein>
    <submittedName>
        <fullName evidence="2">Uncharacterized protein</fullName>
    </submittedName>
</protein>
<dbReference type="Proteomes" id="UP001234178">
    <property type="component" value="Unassembled WGS sequence"/>
</dbReference>
<feature type="compositionally biased region" description="Basic and acidic residues" evidence="1">
    <location>
        <begin position="75"/>
        <end position="84"/>
    </location>
</feature>
<proteinExistence type="predicted"/>
<comment type="caution">
    <text evidence="2">The sequence shown here is derived from an EMBL/GenBank/DDBJ whole genome shotgun (WGS) entry which is preliminary data.</text>
</comment>
<feature type="compositionally biased region" description="Basic and acidic residues" evidence="1">
    <location>
        <begin position="56"/>
        <end position="66"/>
    </location>
</feature>
<dbReference type="EMBL" id="JAOYFB010000043">
    <property type="protein sequence ID" value="KAK4045415.1"/>
    <property type="molecule type" value="Genomic_DNA"/>
</dbReference>
<keyword evidence="3" id="KW-1185">Reference proteome</keyword>
<name>A0ABR0B9Z9_9CRUS</name>
<sequence>MDLYCPAVYLTGQLSRLVEAALQQWGRAYFSITEKRCDAIIVLFEPESEFLRREAIAEPKRDKPECNEEVQGYRVGKDVKESNEEKEKFKNESLRYKMLYEETEINLANTTFQLGRVDGVMDT</sequence>
<feature type="region of interest" description="Disordered" evidence="1">
    <location>
        <begin position="56"/>
        <end position="84"/>
    </location>
</feature>
<reference evidence="2 3" key="1">
    <citation type="journal article" date="2023" name="Nucleic Acids Res.">
        <title>The hologenome of Daphnia magna reveals possible DNA methylation and microbiome-mediated evolution of the host genome.</title>
        <authorList>
            <person name="Chaturvedi A."/>
            <person name="Li X."/>
            <person name="Dhandapani V."/>
            <person name="Marshall H."/>
            <person name="Kissane S."/>
            <person name="Cuenca-Cambronero M."/>
            <person name="Asole G."/>
            <person name="Calvet F."/>
            <person name="Ruiz-Romero M."/>
            <person name="Marangio P."/>
            <person name="Guigo R."/>
            <person name="Rago D."/>
            <person name="Mirbahai L."/>
            <person name="Eastwood N."/>
            <person name="Colbourne J.K."/>
            <person name="Zhou J."/>
            <person name="Mallon E."/>
            <person name="Orsini L."/>
        </authorList>
    </citation>
    <scope>NUCLEOTIDE SEQUENCE [LARGE SCALE GENOMIC DNA]</scope>
    <source>
        <strain evidence="2">LRV0_1</strain>
    </source>
</reference>
<evidence type="ECO:0000256" key="1">
    <source>
        <dbReference type="SAM" id="MobiDB-lite"/>
    </source>
</evidence>